<evidence type="ECO:0000259" key="2">
    <source>
        <dbReference type="Pfam" id="PF10544"/>
    </source>
</evidence>
<feature type="region of interest" description="Disordered" evidence="1">
    <location>
        <begin position="1"/>
        <end position="125"/>
    </location>
</feature>
<dbReference type="AlphaFoldDB" id="A0AAN6TT00"/>
<name>A0AAN6TT00_9PEZI</name>
<feature type="domain" description="Bacteriophage T5 Orf172 DNA-binding" evidence="2">
    <location>
        <begin position="177"/>
        <end position="285"/>
    </location>
</feature>
<feature type="compositionally biased region" description="Polar residues" evidence="1">
    <location>
        <begin position="22"/>
        <end position="40"/>
    </location>
</feature>
<dbReference type="RefSeq" id="XP_062643936.1">
    <property type="nucleotide sequence ID" value="XM_062795754.1"/>
</dbReference>
<protein>
    <recommendedName>
        <fullName evidence="2">Bacteriophage T5 Orf172 DNA-binding domain-containing protein</fullName>
    </recommendedName>
</protein>
<reference evidence="3" key="2">
    <citation type="submission" date="2023-05" db="EMBL/GenBank/DDBJ databases">
        <authorList>
            <consortium name="Lawrence Berkeley National Laboratory"/>
            <person name="Steindorff A."/>
            <person name="Hensen N."/>
            <person name="Bonometti L."/>
            <person name="Westerberg I."/>
            <person name="Brannstrom I.O."/>
            <person name="Guillou S."/>
            <person name="Cros-Aarteil S."/>
            <person name="Calhoun S."/>
            <person name="Haridas S."/>
            <person name="Kuo A."/>
            <person name="Mondo S."/>
            <person name="Pangilinan J."/>
            <person name="Riley R."/>
            <person name="Labutti K."/>
            <person name="Andreopoulos B."/>
            <person name="Lipzen A."/>
            <person name="Chen C."/>
            <person name="Yanf M."/>
            <person name="Daum C."/>
            <person name="Ng V."/>
            <person name="Clum A."/>
            <person name="Ohm R."/>
            <person name="Martin F."/>
            <person name="Silar P."/>
            <person name="Natvig D."/>
            <person name="Lalanne C."/>
            <person name="Gautier V."/>
            <person name="Ament-Velasquez S.L."/>
            <person name="Kruys A."/>
            <person name="Hutchinson M.I."/>
            <person name="Powell A.J."/>
            <person name="Barry K."/>
            <person name="Miller A.N."/>
            <person name="Grigoriev I.V."/>
            <person name="Debuchy R."/>
            <person name="Gladieux P."/>
            <person name="Thoren M.H."/>
            <person name="Johannesson H."/>
        </authorList>
    </citation>
    <scope>NUCLEOTIDE SEQUENCE</scope>
    <source>
        <strain evidence="3">CBS 731.68</strain>
    </source>
</reference>
<feature type="compositionally biased region" description="Acidic residues" evidence="1">
    <location>
        <begin position="461"/>
        <end position="484"/>
    </location>
</feature>
<feature type="compositionally biased region" description="Acidic residues" evidence="1">
    <location>
        <begin position="492"/>
        <end position="515"/>
    </location>
</feature>
<proteinExistence type="predicted"/>
<dbReference type="Proteomes" id="UP001302602">
    <property type="component" value="Unassembled WGS sequence"/>
</dbReference>
<dbReference type="Pfam" id="PF10544">
    <property type="entry name" value="T5orf172"/>
    <property type="match status" value="1"/>
</dbReference>
<reference evidence="3" key="1">
    <citation type="journal article" date="2023" name="Mol. Phylogenet. Evol.">
        <title>Genome-scale phylogeny and comparative genomics of the fungal order Sordariales.</title>
        <authorList>
            <person name="Hensen N."/>
            <person name="Bonometti L."/>
            <person name="Westerberg I."/>
            <person name="Brannstrom I.O."/>
            <person name="Guillou S."/>
            <person name="Cros-Aarteil S."/>
            <person name="Calhoun S."/>
            <person name="Haridas S."/>
            <person name="Kuo A."/>
            <person name="Mondo S."/>
            <person name="Pangilinan J."/>
            <person name="Riley R."/>
            <person name="LaButti K."/>
            <person name="Andreopoulos B."/>
            <person name="Lipzen A."/>
            <person name="Chen C."/>
            <person name="Yan M."/>
            <person name="Daum C."/>
            <person name="Ng V."/>
            <person name="Clum A."/>
            <person name="Steindorff A."/>
            <person name="Ohm R.A."/>
            <person name="Martin F."/>
            <person name="Silar P."/>
            <person name="Natvig D.O."/>
            <person name="Lalanne C."/>
            <person name="Gautier V."/>
            <person name="Ament-Velasquez S.L."/>
            <person name="Kruys A."/>
            <person name="Hutchinson M.I."/>
            <person name="Powell A.J."/>
            <person name="Barry K."/>
            <person name="Miller A.N."/>
            <person name="Grigoriev I.V."/>
            <person name="Debuchy R."/>
            <person name="Gladieux P."/>
            <person name="Hiltunen Thoren M."/>
            <person name="Johannesson H."/>
        </authorList>
    </citation>
    <scope>NUCLEOTIDE SEQUENCE</scope>
    <source>
        <strain evidence="3">CBS 731.68</strain>
    </source>
</reference>
<gene>
    <name evidence="3" type="ORF">N657DRAFT_674489</name>
</gene>
<comment type="caution">
    <text evidence="3">The sequence shown here is derived from an EMBL/GenBank/DDBJ whole genome shotgun (WGS) entry which is preliminary data.</text>
</comment>
<feature type="compositionally biased region" description="Polar residues" evidence="1">
    <location>
        <begin position="58"/>
        <end position="70"/>
    </location>
</feature>
<keyword evidence="4" id="KW-1185">Reference proteome</keyword>
<organism evidence="3 4">
    <name type="scientific">Parathielavia appendiculata</name>
    <dbReference type="NCBI Taxonomy" id="2587402"/>
    <lineage>
        <taxon>Eukaryota</taxon>
        <taxon>Fungi</taxon>
        <taxon>Dikarya</taxon>
        <taxon>Ascomycota</taxon>
        <taxon>Pezizomycotina</taxon>
        <taxon>Sordariomycetes</taxon>
        <taxon>Sordariomycetidae</taxon>
        <taxon>Sordariales</taxon>
        <taxon>Chaetomiaceae</taxon>
        <taxon>Parathielavia</taxon>
    </lineage>
</organism>
<evidence type="ECO:0000256" key="1">
    <source>
        <dbReference type="SAM" id="MobiDB-lite"/>
    </source>
</evidence>
<feature type="region of interest" description="Disordered" evidence="1">
    <location>
        <begin position="452"/>
        <end position="515"/>
    </location>
</feature>
<dbReference type="EMBL" id="MU853241">
    <property type="protein sequence ID" value="KAK4120165.1"/>
    <property type="molecule type" value="Genomic_DNA"/>
</dbReference>
<accession>A0AAN6TT00</accession>
<sequence length="515" mass="58041">MSPQPRQKVKTPQPAEEAEATAITSTQHTPSRTRSVTQPVTPRGQAKKKAPRQDQESCTRSLTPQTSTPTCRPAAAPHPTPSPRGSRDVPIEITSEDESPFVSIAKRPKPTSAKTTPSSGRAMPPADAAGVALLTVKARSVSDPLPRLVAKPFRDNDASVKELIQGPSNVKEKKERGFVYVLTAFHQEKRVVKIGQTTHSADQRKRAIEQTCSCIRFDCLSVGGSEESPRPHLEMLIDRYYVTVEKLAQKELRRFRYRFDCCCGKAHAEYFDIDYEVACRVVHRWIRFCEAAPWHAPQAARAETGAGAGQKLKLKLKDEWNERLALWWRKEHPDGCRPTKAEDLEVQLARWDRFVDATWWDWLWYDVCVWSEYVSRFRWETLSVLLCVVIRFLVQDRGLFAKLAEWMMLVIIGKLGGFRSVAAEGVIEPLLMAWASSTAVLKEAPDNRMRNVSLPGTLVGSDDDDEGDRDGMDDAGDGDEGDGEEDRREDSEREADEEGEDAEENENEEEDNEMD</sequence>
<evidence type="ECO:0000313" key="4">
    <source>
        <dbReference type="Proteomes" id="UP001302602"/>
    </source>
</evidence>
<evidence type="ECO:0000313" key="3">
    <source>
        <dbReference type="EMBL" id="KAK4120165.1"/>
    </source>
</evidence>
<dbReference type="InterPro" id="IPR018306">
    <property type="entry name" value="Phage_T5_Orf172_DNA-bd"/>
</dbReference>
<dbReference type="GeneID" id="87832522"/>